<evidence type="ECO:0000256" key="2">
    <source>
        <dbReference type="ARBA" id="ARBA00022842"/>
    </source>
</evidence>
<name>A0AAW1F5P1_ZOAVI</name>
<dbReference type="Proteomes" id="UP001488805">
    <property type="component" value="Unassembled WGS sequence"/>
</dbReference>
<reference evidence="4 5" key="1">
    <citation type="journal article" date="2024" name="Genome Biol. Evol.">
        <title>Chromosome-level genome assembly of the viviparous eelpout Zoarces viviparus.</title>
        <authorList>
            <person name="Fuhrmann N."/>
            <person name="Brasseur M.V."/>
            <person name="Bakowski C.E."/>
            <person name="Podsiadlowski L."/>
            <person name="Prost S."/>
            <person name="Krehenwinkel H."/>
            <person name="Mayer C."/>
        </authorList>
    </citation>
    <scope>NUCLEOTIDE SEQUENCE [LARGE SCALE GENOMIC DNA]</scope>
    <source>
        <strain evidence="4">NO-MEL_2022_Ind0_liver</strain>
    </source>
</reference>
<dbReference type="GO" id="GO:0005634">
    <property type="term" value="C:nucleus"/>
    <property type="evidence" value="ECO:0007669"/>
    <property type="project" value="TreeGrafter"/>
</dbReference>
<keyword evidence="2" id="KW-0460">Magnesium</keyword>
<gene>
    <name evidence="4" type="ORF">VZT92_013824</name>
</gene>
<dbReference type="InterPro" id="IPR036900">
    <property type="entry name" value="A-D-PHexomutase_C_sf"/>
</dbReference>
<evidence type="ECO:0000256" key="1">
    <source>
        <dbReference type="ARBA" id="ARBA00022723"/>
    </source>
</evidence>
<sequence length="79" mass="8854">MITFTLQNGVVATLRTSGTEPKIKCYTEYCAAPGTRSAAVHRAPSTEYCWFQSTTLKYTCSFWSRGVVLVPLHRSSIYL</sequence>
<keyword evidence="1" id="KW-0479">Metal-binding</keyword>
<dbReference type="GO" id="GO:0046872">
    <property type="term" value="F:metal ion binding"/>
    <property type="evidence" value="ECO:0007669"/>
    <property type="project" value="UniProtKB-KW"/>
</dbReference>
<evidence type="ECO:0000256" key="3">
    <source>
        <dbReference type="ARBA" id="ARBA00023235"/>
    </source>
</evidence>
<evidence type="ECO:0008006" key="6">
    <source>
        <dbReference type="Google" id="ProtNLM"/>
    </source>
</evidence>
<dbReference type="PANTHER" id="PTHR45745:SF2">
    <property type="entry name" value="GLUCOSE 1,6-BISPHOSPHATE SYNTHASE"/>
    <property type="match status" value="1"/>
</dbReference>
<evidence type="ECO:0000313" key="5">
    <source>
        <dbReference type="Proteomes" id="UP001488805"/>
    </source>
</evidence>
<protein>
    <recommendedName>
        <fullName evidence="6">Alpha-D-phosphohexomutase C-terminal domain-containing protein</fullName>
    </recommendedName>
</protein>
<dbReference type="GO" id="GO:0047933">
    <property type="term" value="F:glucose-1,6-bisphosphate synthase activity"/>
    <property type="evidence" value="ECO:0007669"/>
    <property type="project" value="TreeGrafter"/>
</dbReference>
<dbReference type="SUPFAM" id="SSF55957">
    <property type="entry name" value="Phosphoglucomutase, C-terminal domain"/>
    <property type="match status" value="1"/>
</dbReference>
<comment type="caution">
    <text evidence="4">The sequence shown here is derived from an EMBL/GenBank/DDBJ whole genome shotgun (WGS) entry which is preliminary data.</text>
</comment>
<proteinExistence type="predicted"/>
<evidence type="ECO:0000313" key="4">
    <source>
        <dbReference type="EMBL" id="KAK9529750.1"/>
    </source>
</evidence>
<keyword evidence="5" id="KW-1185">Reference proteome</keyword>
<dbReference type="PANTHER" id="PTHR45745">
    <property type="entry name" value="PHOSPHOMANNOMUTASE 45A"/>
    <property type="match status" value="1"/>
</dbReference>
<keyword evidence="3" id="KW-0413">Isomerase</keyword>
<dbReference type="AlphaFoldDB" id="A0AAW1F5P1"/>
<dbReference type="GO" id="GO:0016868">
    <property type="term" value="F:intramolecular phosphotransferase activity"/>
    <property type="evidence" value="ECO:0007669"/>
    <property type="project" value="InterPro"/>
</dbReference>
<organism evidence="4 5">
    <name type="scientific">Zoarces viviparus</name>
    <name type="common">Viviparous eelpout</name>
    <name type="synonym">Blennius viviparus</name>
    <dbReference type="NCBI Taxonomy" id="48416"/>
    <lineage>
        <taxon>Eukaryota</taxon>
        <taxon>Metazoa</taxon>
        <taxon>Chordata</taxon>
        <taxon>Craniata</taxon>
        <taxon>Vertebrata</taxon>
        <taxon>Euteleostomi</taxon>
        <taxon>Actinopterygii</taxon>
        <taxon>Neopterygii</taxon>
        <taxon>Teleostei</taxon>
        <taxon>Neoteleostei</taxon>
        <taxon>Acanthomorphata</taxon>
        <taxon>Eupercaria</taxon>
        <taxon>Perciformes</taxon>
        <taxon>Cottioidei</taxon>
        <taxon>Zoarcales</taxon>
        <taxon>Zoarcidae</taxon>
        <taxon>Zoarcinae</taxon>
        <taxon>Zoarces</taxon>
    </lineage>
</organism>
<dbReference type="EMBL" id="JBCEZU010000111">
    <property type="protein sequence ID" value="KAK9529750.1"/>
    <property type="molecule type" value="Genomic_DNA"/>
</dbReference>
<accession>A0AAW1F5P1</accession>